<feature type="domain" description="Thiamine pyrophosphate enzyme central" evidence="4">
    <location>
        <begin position="179"/>
        <end position="314"/>
    </location>
</feature>
<proteinExistence type="inferred from homology"/>
<organism evidence="7 8">
    <name type="scientific">Vineibacter terrae</name>
    <dbReference type="NCBI Taxonomy" id="2586908"/>
    <lineage>
        <taxon>Bacteria</taxon>
        <taxon>Pseudomonadati</taxon>
        <taxon>Pseudomonadota</taxon>
        <taxon>Alphaproteobacteria</taxon>
        <taxon>Hyphomicrobiales</taxon>
        <taxon>Vineibacter</taxon>
    </lineage>
</organism>
<dbReference type="SUPFAM" id="SSF52518">
    <property type="entry name" value="Thiamin diphosphate-binding fold (THDP-binding)"/>
    <property type="match status" value="2"/>
</dbReference>
<dbReference type="GO" id="GO:0050660">
    <property type="term" value="F:flavin adenine dinucleotide binding"/>
    <property type="evidence" value="ECO:0007669"/>
    <property type="project" value="TreeGrafter"/>
</dbReference>
<evidence type="ECO:0000259" key="4">
    <source>
        <dbReference type="Pfam" id="PF00205"/>
    </source>
</evidence>
<comment type="caution">
    <text evidence="7">The sequence shown here is derived from an EMBL/GenBank/DDBJ whole genome shotgun (WGS) entry which is preliminary data.</text>
</comment>
<accession>A0A5C8PK10</accession>
<dbReference type="GO" id="GO:0030976">
    <property type="term" value="F:thiamine pyrophosphate binding"/>
    <property type="evidence" value="ECO:0007669"/>
    <property type="project" value="InterPro"/>
</dbReference>
<dbReference type="OrthoDB" id="9773408at2"/>
<dbReference type="EMBL" id="VDUZ01000020">
    <property type="protein sequence ID" value="TXL74186.1"/>
    <property type="molecule type" value="Genomic_DNA"/>
</dbReference>
<dbReference type="InterPro" id="IPR012001">
    <property type="entry name" value="Thiamin_PyroP_enz_TPP-bd_dom"/>
</dbReference>
<dbReference type="InterPro" id="IPR012000">
    <property type="entry name" value="Thiamin_PyroP_enz_cen_dom"/>
</dbReference>
<dbReference type="GO" id="GO:0000287">
    <property type="term" value="F:magnesium ion binding"/>
    <property type="evidence" value="ECO:0007669"/>
    <property type="project" value="InterPro"/>
</dbReference>
<evidence type="ECO:0000259" key="6">
    <source>
        <dbReference type="Pfam" id="PF02776"/>
    </source>
</evidence>
<gene>
    <name evidence="7" type="ORF">FHP25_18000</name>
</gene>
<sequence length="540" mass="57729">MKDEGVTRMFGNPGTTELPIMHALTEQRDIGYVLGLQEAVVIAMADGFARASGQLVSCNVHVAPGLGNAIGSIYTAQMSGTPMIVTAGQQEQGHGLTEPLLYAPLVPIAQPVVKWATEVNRIEDLPRILRRAAKVALTPPTGPVFISLPGDILNNEAALDLGAPTRVDTRTRPSDAALEACARRMLAARRPLIMAGTEIVTSDALAEAARLAEILGAPVYQQSVQTGAHFLSAHPAFLGALSRDQAQVRRVLEPYDLLISVGAELLQMSVYSEVEPLPPHTRVIQIGQRDWEMGKNFPAEIALRADVKETLAALNPLLERLGGQARATAAKATLAELADRNWSAQRAKKAEAARARGGSQPIDPDWLMLRLSDGLPDDAIIVDEGLTSARSLIAFWPFRDRYSYFGNVSGGIGWGIAAAVGVQMAQKQRRVAAVIGDGSMMYCVQALWSAAHYKLPVIFVIANNGGYRILKQRLKAFHGNDTPIGMDFRDPPIDVAGLARAYGVTAHRVETAAQFDAALKAALADASGPILLDVVVQGGT</sequence>
<dbReference type="Pfam" id="PF00205">
    <property type="entry name" value="TPP_enzyme_M"/>
    <property type="match status" value="1"/>
</dbReference>
<evidence type="ECO:0000313" key="8">
    <source>
        <dbReference type="Proteomes" id="UP000321638"/>
    </source>
</evidence>
<dbReference type="CDD" id="cd07035">
    <property type="entry name" value="TPP_PYR_POX_like"/>
    <property type="match status" value="1"/>
</dbReference>
<dbReference type="GO" id="GO:0003984">
    <property type="term" value="F:acetolactate synthase activity"/>
    <property type="evidence" value="ECO:0007669"/>
    <property type="project" value="TreeGrafter"/>
</dbReference>
<dbReference type="InterPro" id="IPR045229">
    <property type="entry name" value="TPP_enz"/>
</dbReference>
<keyword evidence="8" id="KW-1185">Reference proteome</keyword>
<dbReference type="InterPro" id="IPR029035">
    <property type="entry name" value="DHS-like_NAD/FAD-binding_dom"/>
</dbReference>
<protein>
    <submittedName>
        <fullName evidence="7">Thiamine pyrophosphate-binding protein</fullName>
    </submittedName>
</protein>
<feature type="domain" description="Thiamine pyrophosphate enzyme TPP-binding" evidence="5">
    <location>
        <begin position="394"/>
        <end position="534"/>
    </location>
</feature>
<evidence type="ECO:0000256" key="2">
    <source>
        <dbReference type="ARBA" id="ARBA00023052"/>
    </source>
</evidence>
<dbReference type="InterPro" id="IPR011766">
    <property type="entry name" value="TPP_enzyme_TPP-bd"/>
</dbReference>
<keyword evidence="2 3" id="KW-0786">Thiamine pyrophosphate</keyword>
<dbReference type="AlphaFoldDB" id="A0A5C8PK10"/>
<dbReference type="SUPFAM" id="SSF52467">
    <property type="entry name" value="DHS-like NAD/FAD-binding domain"/>
    <property type="match status" value="1"/>
</dbReference>
<reference evidence="7 8" key="1">
    <citation type="submission" date="2019-06" db="EMBL/GenBank/DDBJ databases">
        <title>New taxonomy in bacterial strain CC-CFT640, isolated from vineyard.</title>
        <authorList>
            <person name="Lin S.-Y."/>
            <person name="Tsai C.-F."/>
            <person name="Young C.-C."/>
        </authorList>
    </citation>
    <scope>NUCLEOTIDE SEQUENCE [LARGE SCALE GENOMIC DNA]</scope>
    <source>
        <strain evidence="7 8">CC-CFT640</strain>
    </source>
</reference>
<dbReference type="CDD" id="cd02002">
    <property type="entry name" value="TPP_BFDC"/>
    <property type="match status" value="1"/>
</dbReference>
<dbReference type="GO" id="GO:0019752">
    <property type="term" value="P:carboxylic acid metabolic process"/>
    <property type="evidence" value="ECO:0007669"/>
    <property type="project" value="UniProtKB-ARBA"/>
</dbReference>
<dbReference type="PANTHER" id="PTHR18968">
    <property type="entry name" value="THIAMINE PYROPHOSPHATE ENZYMES"/>
    <property type="match status" value="1"/>
</dbReference>
<dbReference type="PANTHER" id="PTHR18968:SF133">
    <property type="entry name" value="BENZOYLFORMATE DECARBOXYLASE"/>
    <property type="match status" value="1"/>
</dbReference>
<dbReference type="InterPro" id="IPR029061">
    <property type="entry name" value="THDP-binding"/>
</dbReference>
<evidence type="ECO:0000313" key="7">
    <source>
        <dbReference type="EMBL" id="TXL74186.1"/>
    </source>
</evidence>
<evidence type="ECO:0000259" key="5">
    <source>
        <dbReference type="Pfam" id="PF02775"/>
    </source>
</evidence>
<name>A0A5C8PK10_9HYPH</name>
<dbReference type="Gene3D" id="3.40.50.1220">
    <property type="entry name" value="TPP-binding domain"/>
    <property type="match status" value="1"/>
</dbReference>
<evidence type="ECO:0000256" key="1">
    <source>
        <dbReference type="ARBA" id="ARBA00007812"/>
    </source>
</evidence>
<evidence type="ECO:0000256" key="3">
    <source>
        <dbReference type="RuleBase" id="RU362132"/>
    </source>
</evidence>
<dbReference type="Proteomes" id="UP000321638">
    <property type="component" value="Unassembled WGS sequence"/>
</dbReference>
<dbReference type="Pfam" id="PF02775">
    <property type="entry name" value="TPP_enzyme_C"/>
    <property type="match status" value="1"/>
</dbReference>
<dbReference type="Pfam" id="PF02776">
    <property type="entry name" value="TPP_enzyme_N"/>
    <property type="match status" value="1"/>
</dbReference>
<dbReference type="Gene3D" id="3.40.50.970">
    <property type="match status" value="2"/>
</dbReference>
<feature type="domain" description="Thiamine pyrophosphate enzyme N-terminal TPP-binding" evidence="6">
    <location>
        <begin position="1"/>
        <end position="92"/>
    </location>
</feature>
<comment type="similarity">
    <text evidence="1 3">Belongs to the TPP enzyme family.</text>
</comment>